<evidence type="ECO:0000256" key="1">
    <source>
        <dbReference type="ARBA" id="ARBA00022723"/>
    </source>
</evidence>
<dbReference type="EMBL" id="KN832882">
    <property type="protein sequence ID" value="KIM97055.1"/>
    <property type="molecule type" value="Genomic_DNA"/>
</dbReference>
<dbReference type="InParanoid" id="A0A0C3GLR2"/>
<dbReference type="Proteomes" id="UP000054321">
    <property type="component" value="Unassembled WGS sequence"/>
</dbReference>
<accession>A0A0C3GLR2</accession>
<reference evidence="5" key="2">
    <citation type="submission" date="2015-01" db="EMBL/GenBank/DDBJ databases">
        <title>Evolutionary Origins and Diversification of the Mycorrhizal Mutualists.</title>
        <authorList>
            <consortium name="DOE Joint Genome Institute"/>
            <consortium name="Mycorrhizal Genomics Consortium"/>
            <person name="Kohler A."/>
            <person name="Kuo A."/>
            <person name="Nagy L.G."/>
            <person name="Floudas D."/>
            <person name="Copeland A."/>
            <person name="Barry K.W."/>
            <person name="Cichocki N."/>
            <person name="Veneault-Fourrey C."/>
            <person name="LaButti K."/>
            <person name="Lindquist E.A."/>
            <person name="Lipzen A."/>
            <person name="Lundell T."/>
            <person name="Morin E."/>
            <person name="Murat C."/>
            <person name="Riley R."/>
            <person name="Ohm R."/>
            <person name="Sun H."/>
            <person name="Tunlid A."/>
            <person name="Henrissat B."/>
            <person name="Grigoriev I.V."/>
            <person name="Hibbett D.S."/>
            <person name="Martin F."/>
        </authorList>
    </citation>
    <scope>NUCLEOTIDE SEQUENCE [LARGE SCALE GENOMIC DNA]</scope>
    <source>
        <strain evidence="5">Zn</strain>
    </source>
</reference>
<dbReference type="InterPro" id="IPR050197">
    <property type="entry name" value="Aldolase_class_II_sugar_metab"/>
</dbReference>
<proteinExistence type="predicted"/>
<sequence length="266" mass="29318">MAQKSQIKEPLNDELLRKYVNGCHILHYHGLVDAYGHLSVRVSDDSFLMCRYMAPPMVANREDLWLYKVADGEGVKADTPRGFSERYIHSEVYKAYPGVNAVVHSHSLDVVPFSISPKLPLRACFHMSGFLGTNVPVWDPATEYKKDPTLVQHMLVRDTKMGASLAKALGAGQDGLPKEHVALMRGHGFVCTGTSIEMAIARSVYTAQNARILKDALAIAGKSEDVVVFSEQEAADAGRSTISGAVKPWPLWLAEVESNPLYQNHI</sequence>
<dbReference type="HOGENOM" id="CLU_006033_2_2_1"/>
<dbReference type="PANTHER" id="PTHR22789:SF0">
    <property type="entry name" value="3-OXO-TETRONATE 4-PHOSPHATE DECARBOXYLASE-RELATED"/>
    <property type="match status" value="1"/>
</dbReference>
<dbReference type="STRING" id="913774.A0A0C3GLR2"/>
<dbReference type="GO" id="GO:0046872">
    <property type="term" value="F:metal ion binding"/>
    <property type="evidence" value="ECO:0007669"/>
    <property type="project" value="UniProtKB-KW"/>
</dbReference>
<reference evidence="4 5" key="1">
    <citation type="submission" date="2014-04" db="EMBL/GenBank/DDBJ databases">
        <authorList>
            <consortium name="DOE Joint Genome Institute"/>
            <person name="Kuo A."/>
            <person name="Martino E."/>
            <person name="Perotto S."/>
            <person name="Kohler A."/>
            <person name="Nagy L.G."/>
            <person name="Floudas D."/>
            <person name="Copeland A."/>
            <person name="Barry K.W."/>
            <person name="Cichocki N."/>
            <person name="Veneault-Fourrey C."/>
            <person name="LaButti K."/>
            <person name="Lindquist E.A."/>
            <person name="Lipzen A."/>
            <person name="Lundell T."/>
            <person name="Morin E."/>
            <person name="Murat C."/>
            <person name="Sun H."/>
            <person name="Tunlid A."/>
            <person name="Henrissat B."/>
            <person name="Grigoriev I.V."/>
            <person name="Hibbett D.S."/>
            <person name="Martin F."/>
            <person name="Nordberg H.P."/>
            <person name="Cantor M.N."/>
            <person name="Hua S.X."/>
        </authorList>
    </citation>
    <scope>NUCLEOTIDE SEQUENCE [LARGE SCALE GENOMIC DNA]</scope>
    <source>
        <strain evidence="4 5">Zn</strain>
    </source>
</reference>
<dbReference type="Pfam" id="PF00596">
    <property type="entry name" value="Aldolase_II"/>
    <property type="match status" value="1"/>
</dbReference>
<dbReference type="AlphaFoldDB" id="A0A0C3GLR2"/>
<dbReference type="SMART" id="SM01007">
    <property type="entry name" value="Aldolase_II"/>
    <property type="match status" value="1"/>
</dbReference>
<dbReference type="GO" id="GO:0019323">
    <property type="term" value="P:pentose catabolic process"/>
    <property type="evidence" value="ECO:0007669"/>
    <property type="project" value="TreeGrafter"/>
</dbReference>
<keyword evidence="5" id="KW-1185">Reference proteome</keyword>
<evidence type="ECO:0000259" key="3">
    <source>
        <dbReference type="SMART" id="SM01007"/>
    </source>
</evidence>
<gene>
    <name evidence="4" type="ORF">OIDMADRAFT_130644</name>
</gene>
<dbReference type="GO" id="GO:0005829">
    <property type="term" value="C:cytosol"/>
    <property type="evidence" value="ECO:0007669"/>
    <property type="project" value="TreeGrafter"/>
</dbReference>
<keyword evidence="2" id="KW-0456">Lyase</keyword>
<name>A0A0C3GLR2_OIDMZ</name>
<feature type="domain" description="Class II aldolase/adducin N-terminal" evidence="3">
    <location>
        <begin position="17"/>
        <end position="214"/>
    </location>
</feature>
<organism evidence="4 5">
    <name type="scientific">Oidiodendron maius (strain Zn)</name>
    <dbReference type="NCBI Taxonomy" id="913774"/>
    <lineage>
        <taxon>Eukaryota</taxon>
        <taxon>Fungi</taxon>
        <taxon>Dikarya</taxon>
        <taxon>Ascomycota</taxon>
        <taxon>Pezizomycotina</taxon>
        <taxon>Leotiomycetes</taxon>
        <taxon>Leotiomycetes incertae sedis</taxon>
        <taxon>Myxotrichaceae</taxon>
        <taxon>Oidiodendron</taxon>
    </lineage>
</organism>
<evidence type="ECO:0000313" key="4">
    <source>
        <dbReference type="EMBL" id="KIM97055.1"/>
    </source>
</evidence>
<dbReference type="InterPro" id="IPR001303">
    <property type="entry name" value="Aldolase_II/adducin_N"/>
</dbReference>
<dbReference type="InterPro" id="IPR036409">
    <property type="entry name" value="Aldolase_II/adducin_N_sf"/>
</dbReference>
<evidence type="ECO:0000313" key="5">
    <source>
        <dbReference type="Proteomes" id="UP000054321"/>
    </source>
</evidence>
<evidence type="ECO:0000256" key="2">
    <source>
        <dbReference type="ARBA" id="ARBA00023239"/>
    </source>
</evidence>
<dbReference type="SUPFAM" id="SSF53639">
    <property type="entry name" value="AraD/HMP-PK domain-like"/>
    <property type="match status" value="1"/>
</dbReference>
<protein>
    <recommendedName>
        <fullName evidence="3">Class II aldolase/adducin N-terminal domain-containing protein</fullName>
    </recommendedName>
</protein>
<dbReference type="PANTHER" id="PTHR22789">
    <property type="entry name" value="FUCULOSE PHOSPHATE ALDOLASE"/>
    <property type="match status" value="1"/>
</dbReference>
<dbReference type="GO" id="GO:0016832">
    <property type="term" value="F:aldehyde-lyase activity"/>
    <property type="evidence" value="ECO:0007669"/>
    <property type="project" value="TreeGrafter"/>
</dbReference>
<dbReference type="OrthoDB" id="2932980at2759"/>
<keyword evidence="1" id="KW-0479">Metal-binding</keyword>
<dbReference type="Gene3D" id="3.40.225.10">
    <property type="entry name" value="Class II aldolase/adducin N-terminal domain"/>
    <property type="match status" value="1"/>
</dbReference>